<dbReference type="EMBL" id="JAQIFT010000008">
    <property type="protein sequence ID" value="MDA3730159.1"/>
    <property type="molecule type" value="Genomic_DNA"/>
</dbReference>
<dbReference type="AlphaFoldDB" id="A0AA42IYS4"/>
<sequence>MNKYRIKYYMHLLLICLLSVSFCMSILGKSVEAKGIENEIKVFYDEVSNLQKQIASTAESGYINFVHGKDNVNNLKVLAYYGEERNKLEDKLRKYKAETELNKVQLTSIERLITATSYLDLIITNLTSCLSSNEPLVQYELLATNAVSNFLVLQLLDTL</sequence>
<reference evidence="1" key="1">
    <citation type="journal article" date="2023" name="Int. J. Syst. Evol. Microbiol.">
        <title>&lt;i&gt;Holtiella tumoricola&lt;/i&gt; gen. nov. sp. nov., isolated from a human clinical sample.</title>
        <authorList>
            <person name="Allen-Vercoe E."/>
            <person name="Daigneault M.C."/>
            <person name="Vancuren S.J."/>
            <person name="Cochrane K."/>
            <person name="O'Neal L.L."/>
            <person name="Sankaranarayanan K."/>
            <person name="Lawson P.A."/>
        </authorList>
    </citation>
    <scope>NUCLEOTIDE SEQUENCE</scope>
    <source>
        <strain evidence="1">CC70A</strain>
    </source>
</reference>
<organism evidence="1 2">
    <name type="scientific">Holtiella tumoricola</name>
    <dbReference type="NCBI Taxonomy" id="3018743"/>
    <lineage>
        <taxon>Bacteria</taxon>
        <taxon>Bacillati</taxon>
        <taxon>Bacillota</taxon>
        <taxon>Clostridia</taxon>
        <taxon>Lachnospirales</taxon>
        <taxon>Cellulosilyticaceae</taxon>
        <taxon>Holtiella</taxon>
    </lineage>
</organism>
<keyword evidence="2" id="KW-1185">Reference proteome</keyword>
<dbReference type="RefSeq" id="WP_271010881.1">
    <property type="nucleotide sequence ID" value="NZ_JAQIFT010000008.1"/>
</dbReference>
<evidence type="ECO:0000313" key="1">
    <source>
        <dbReference type="EMBL" id="MDA3730159.1"/>
    </source>
</evidence>
<dbReference type="Proteomes" id="UP001169242">
    <property type="component" value="Unassembled WGS sequence"/>
</dbReference>
<accession>A0AA42IYS4</accession>
<gene>
    <name evidence="1" type="ORF">PBV87_01340</name>
</gene>
<proteinExistence type="predicted"/>
<comment type="caution">
    <text evidence="1">The sequence shown here is derived from an EMBL/GenBank/DDBJ whole genome shotgun (WGS) entry which is preliminary data.</text>
</comment>
<evidence type="ECO:0000313" key="2">
    <source>
        <dbReference type="Proteomes" id="UP001169242"/>
    </source>
</evidence>
<name>A0AA42IYS4_9FIRM</name>
<protein>
    <submittedName>
        <fullName evidence="1">Uncharacterized protein</fullName>
    </submittedName>
</protein>